<proteinExistence type="inferred from homology"/>
<evidence type="ECO:0000256" key="5">
    <source>
        <dbReference type="SAM" id="SignalP"/>
    </source>
</evidence>
<dbReference type="OrthoDB" id="199913at2759"/>
<reference evidence="7" key="2">
    <citation type="submission" date="2025-05" db="UniProtKB">
        <authorList>
            <consortium name="EnsemblMetazoa"/>
        </authorList>
    </citation>
    <scope>IDENTIFICATION</scope>
</reference>
<dbReference type="GeneID" id="114325851"/>
<dbReference type="GO" id="GO:0016042">
    <property type="term" value="P:lipid catabolic process"/>
    <property type="evidence" value="ECO:0007669"/>
    <property type="project" value="TreeGrafter"/>
</dbReference>
<comment type="similarity">
    <text evidence="2 4">Belongs to the AB hydrolase superfamily. Lipase family.</text>
</comment>
<evidence type="ECO:0000256" key="3">
    <source>
        <dbReference type="ARBA" id="ARBA00022525"/>
    </source>
</evidence>
<dbReference type="InterPro" id="IPR013818">
    <property type="entry name" value="Lipase"/>
</dbReference>
<dbReference type="InterPro" id="IPR000734">
    <property type="entry name" value="TAG_lipase"/>
</dbReference>
<dbReference type="GO" id="GO:0017171">
    <property type="term" value="F:serine hydrolase activity"/>
    <property type="evidence" value="ECO:0007669"/>
    <property type="project" value="TreeGrafter"/>
</dbReference>
<feature type="signal peptide" evidence="5">
    <location>
        <begin position="1"/>
        <end position="18"/>
    </location>
</feature>
<dbReference type="GO" id="GO:0005615">
    <property type="term" value="C:extracellular space"/>
    <property type="evidence" value="ECO:0007669"/>
    <property type="project" value="TreeGrafter"/>
</dbReference>
<keyword evidence="5" id="KW-0732">Signal</keyword>
<feature type="domain" description="Lipase" evidence="6">
    <location>
        <begin position="24"/>
        <end position="298"/>
    </location>
</feature>
<dbReference type="AlphaFoldDB" id="A0A6P7F4I2"/>
<dbReference type="PANTHER" id="PTHR11610">
    <property type="entry name" value="LIPASE"/>
    <property type="match status" value="1"/>
</dbReference>
<sequence>MSQVQLFAICIGVWLVSSESCFVSESDVTHYFYNQANPSEGIRTDISNASDVTQAGFSPEKDTFFYVHGWNDYYTSTKTVQKIKNALLKKYDINFFVFDWSLASNSTFYISSFLQTERVGRYLADFMEKFSMTGLLDFNRTTLCGHSLGAHVAGVAGTDLGGRLYQVVGLDPTSILFSPLISSNRIAKSSGQFVEIIHTNGLGSGYILPSGHADYYVNGGWMQIPSCGIELFGTCSHLIAIDYYVESLLTGNFMTKNCLVNILFIGLFCKEVSYMGEYNLDRRARGSYFLDTNAKSPFAKGY</sequence>
<keyword evidence="3" id="KW-0964">Secreted</keyword>
<keyword evidence="8" id="KW-1185">Reference proteome</keyword>
<protein>
    <submittedName>
        <fullName evidence="9">Endothelial lipase-like</fullName>
    </submittedName>
</protein>
<accession>A0A6P7F4I2</accession>
<evidence type="ECO:0000259" key="6">
    <source>
        <dbReference type="Pfam" id="PF00151"/>
    </source>
</evidence>
<evidence type="ECO:0000313" key="8">
    <source>
        <dbReference type="Proteomes" id="UP001652700"/>
    </source>
</evidence>
<evidence type="ECO:0000256" key="1">
    <source>
        <dbReference type="ARBA" id="ARBA00004613"/>
    </source>
</evidence>
<feature type="chain" id="PRO_5028365092" evidence="5">
    <location>
        <begin position="19"/>
        <end position="302"/>
    </location>
</feature>
<dbReference type="Gene3D" id="3.40.50.1820">
    <property type="entry name" value="alpha/beta hydrolase"/>
    <property type="match status" value="1"/>
</dbReference>
<dbReference type="SUPFAM" id="SSF53474">
    <property type="entry name" value="alpha/beta-Hydrolases"/>
    <property type="match status" value="1"/>
</dbReference>
<evidence type="ECO:0000313" key="9">
    <source>
        <dbReference type="RefSeq" id="XP_028129787.1"/>
    </source>
</evidence>
<dbReference type="Proteomes" id="UP001652700">
    <property type="component" value="Unplaced"/>
</dbReference>
<dbReference type="PRINTS" id="PR00821">
    <property type="entry name" value="TAGLIPASE"/>
</dbReference>
<dbReference type="GO" id="GO:0016298">
    <property type="term" value="F:lipase activity"/>
    <property type="evidence" value="ECO:0007669"/>
    <property type="project" value="InterPro"/>
</dbReference>
<reference evidence="9" key="1">
    <citation type="submission" date="2025-04" db="UniProtKB">
        <authorList>
            <consortium name="RefSeq"/>
        </authorList>
    </citation>
    <scope>IDENTIFICATION</scope>
    <source>
        <tissue evidence="9">Whole insect</tissue>
    </source>
</reference>
<dbReference type="RefSeq" id="XP_028129787.1">
    <property type="nucleotide sequence ID" value="XM_028273986.1"/>
</dbReference>
<dbReference type="InterPro" id="IPR029058">
    <property type="entry name" value="AB_hydrolase_fold"/>
</dbReference>
<comment type="subcellular location">
    <subcellularLocation>
        <location evidence="1">Secreted</location>
    </subcellularLocation>
</comment>
<organism evidence="9">
    <name type="scientific">Diabrotica virgifera virgifera</name>
    <name type="common">western corn rootworm</name>
    <dbReference type="NCBI Taxonomy" id="50390"/>
    <lineage>
        <taxon>Eukaryota</taxon>
        <taxon>Metazoa</taxon>
        <taxon>Ecdysozoa</taxon>
        <taxon>Arthropoda</taxon>
        <taxon>Hexapoda</taxon>
        <taxon>Insecta</taxon>
        <taxon>Pterygota</taxon>
        <taxon>Neoptera</taxon>
        <taxon>Endopterygota</taxon>
        <taxon>Coleoptera</taxon>
        <taxon>Polyphaga</taxon>
        <taxon>Cucujiformia</taxon>
        <taxon>Chrysomeloidea</taxon>
        <taxon>Chrysomelidae</taxon>
        <taxon>Galerucinae</taxon>
        <taxon>Diabroticina</taxon>
        <taxon>Diabroticites</taxon>
        <taxon>Diabrotica</taxon>
    </lineage>
</organism>
<dbReference type="KEGG" id="dvv:114325851"/>
<evidence type="ECO:0000256" key="2">
    <source>
        <dbReference type="ARBA" id="ARBA00010701"/>
    </source>
</evidence>
<evidence type="ECO:0000313" key="7">
    <source>
        <dbReference type="EnsemblMetazoa" id="XP_028129787.1"/>
    </source>
</evidence>
<name>A0A6P7F4I2_DIAVI</name>
<gene>
    <name evidence="9" type="primary">LOC114325851</name>
</gene>
<evidence type="ECO:0000256" key="4">
    <source>
        <dbReference type="RuleBase" id="RU004262"/>
    </source>
</evidence>
<dbReference type="InParanoid" id="A0A6P7F4I2"/>
<dbReference type="EnsemblMetazoa" id="XM_028273986.2">
    <property type="protein sequence ID" value="XP_028129787.1"/>
    <property type="gene ID" value="LOC114325851"/>
</dbReference>
<dbReference type="Pfam" id="PF00151">
    <property type="entry name" value="Lipase"/>
    <property type="match status" value="1"/>
</dbReference>
<dbReference type="PANTHER" id="PTHR11610:SF173">
    <property type="entry name" value="LIPASE DOMAIN-CONTAINING PROTEIN-RELATED"/>
    <property type="match status" value="1"/>
</dbReference>